<evidence type="ECO:0000313" key="2">
    <source>
        <dbReference type="EMBL" id="GAV78417.1"/>
    </source>
</evidence>
<protein>
    <submittedName>
        <fullName evidence="2">Gag_pre-integrs domain-containing protein</fullName>
    </submittedName>
</protein>
<dbReference type="InterPro" id="IPR025724">
    <property type="entry name" value="GAG-pre-integrase_dom"/>
</dbReference>
<proteinExistence type="predicted"/>
<gene>
    <name evidence="2" type="ORF">CFOL_v3_21885</name>
</gene>
<dbReference type="EMBL" id="BDDD01001791">
    <property type="protein sequence ID" value="GAV78417.1"/>
    <property type="molecule type" value="Genomic_DNA"/>
</dbReference>
<name>A0A1Q3CDX9_CEPFO</name>
<dbReference type="Proteomes" id="UP000187406">
    <property type="component" value="Unassembled WGS sequence"/>
</dbReference>
<comment type="caution">
    <text evidence="2">The sequence shown here is derived from an EMBL/GenBank/DDBJ whole genome shotgun (WGS) entry which is preliminary data.</text>
</comment>
<accession>A0A1Q3CDX9</accession>
<dbReference type="InParanoid" id="A0A1Q3CDX9"/>
<sequence length="111" mass="12359">MVVMKGNKINHLYHLQGSTVIGSADVSSSSVSEDDKTKQWHMRLGHMSERGLTILSKRGLLCGEQTTPLEFCEHRVIGKQSRVRFNIGTHSIKGTLDYIHSDLWGPAEVPS</sequence>
<dbReference type="AlphaFoldDB" id="A0A1Q3CDX9"/>
<dbReference type="Pfam" id="PF13976">
    <property type="entry name" value="gag_pre-integrs"/>
    <property type="match status" value="1"/>
</dbReference>
<organism evidence="2 3">
    <name type="scientific">Cephalotus follicularis</name>
    <name type="common">Albany pitcher plant</name>
    <dbReference type="NCBI Taxonomy" id="3775"/>
    <lineage>
        <taxon>Eukaryota</taxon>
        <taxon>Viridiplantae</taxon>
        <taxon>Streptophyta</taxon>
        <taxon>Embryophyta</taxon>
        <taxon>Tracheophyta</taxon>
        <taxon>Spermatophyta</taxon>
        <taxon>Magnoliopsida</taxon>
        <taxon>eudicotyledons</taxon>
        <taxon>Gunneridae</taxon>
        <taxon>Pentapetalae</taxon>
        <taxon>rosids</taxon>
        <taxon>fabids</taxon>
        <taxon>Oxalidales</taxon>
        <taxon>Cephalotaceae</taxon>
        <taxon>Cephalotus</taxon>
    </lineage>
</organism>
<evidence type="ECO:0000313" key="3">
    <source>
        <dbReference type="Proteomes" id="UP000187406"/>
    </source>
</evidence>
<evidence type="ECO:0000259" key="1">
    <source>
        <dbReference type="Pfam" id="PF13976"/>
    </source>
</evidence>
<feature type="domain" description="GAG-pre-integrase" evidence="1">
    <location>
        <begin position="12"/>
        <end position="80"/>
    </location>
</feature>
<keyword evidence="3" id="KW-1185">Reference proteome</keyword>
<reference evidence="3" key="1">
    <citation type="submission" date="2016-04" db="EMBL/GenBank/DDBJ databases">
        <title>Cephalotus genome sequencing.</title>
        <authorList>
            <person name="Fukushima K."/>
            <person name="Hasebe M."/>
            <person name="Fang X."/>
        </authorList>
    </citation>
    <scope>NUCLEOTIDE SEQUENCE [LARGE SCALE GENOMIC DNA]</scope>
    <source>
        <strain evidence="3">cv. St1</strain>
    </source>
</reference>
<dbReference type="OrthoDB" id="1751483at2759"/>